<comment type="caution">
    <text evidence="11">The sequence shown here is derived from an EMBL/GenBank/DDBJ whole genome shotgun (WGS) entry which is preliminary data.</text>
</comment>
<comment type="similarity">
    <text evidence="2 9">Belongs to the cytochrome P450 family.</text>
</comment>
<dbReference type="GO" id="GO:0005506">
    <property type="term" value="F:iron ion binding"/>
    <property type="evidence" value="ECO:0007669"/>
    <property type="project" value="InterPro"/>
</dbReference>
<dbReference type="EMBL" id="JAUJDW010000116">
    <property type="protein sequence ID" value="KAK0637704.1"/>
    <property type="molecule type" value="Genomic_DNA"/>
</dbReference>
<evidence type="ECO:0000256" key="7">
    <source>
        <dbReference type="ARBA" id="ARBA00023033"/>
    </source>
</evidence>
<evidence type="ECO:0000256" key="1">
    <source>
        <dbReference type="ARBA" id="ARBA00001971"/>
    </source>
</evidence>
<evidence type="ECO:0000313" key="11">
    <source>
        <dbReference type="EMBL" id="KAK0637704.1"/>
    </source>
</evidence>
<evidence type="ECO:0000256" key="2">
    <source>
        <dbReference type="ARBA" id="ARBA00010617"/>
    </source>
</evidence>
<evidence type="ECO:0000256" key="4">
    <source>
        <dbReference type="ARBA" id="ARBA00022723"/>
    </source>
</evidence>
<sequence length="526" mass="59164">MTLEVVLNSNKTLGAPTILAAVIITFTFLWYWASDERPYAGFPIVGKEKGEWMNKKAKERFQMHATQILKQGMSLHKGPFQVIAPHGPTIILPPSMTDEIRNDSRLVFADASRKLFLGQYPGLEPLNFKGVQSDIFIATIRQNITQTLNSLTDSITAETSSLLRTTLLPSSRITKDTWTPVNFAHMAPVIAARLSARVFLGEPLCHDETWLNISITYTLNVIAAVHRLRTWPPFLRALLHHFLPECRTLRAQVAEARRIIEPQVAARRRARRDAVAAGKESPAARDALAWMEAQGAKLAKSERAVDPVEGQLLLSFVAIHTTSLTLQAALYDLAEHPEMAEMVRKEIVEVLREEGGWKKTSLYKMKLLDSCLKESQRLHTLNAVLMNRQAAEAVTLSDGTLLPKGCIIGIPTYPMRDAENYENPDKFDGSRFLRMRQEPGMETRGQFVTTSADHIGFGHGQRACPGRFFASNELKIALAYLLVNYEWKFEAGKLPRTSLMDSEYVPDPQQMILVKAREPELDLFKM</sequence>
<dbReference type="PROSITE" id="PS00086">
    <property type="entry name" value="CYTOCHROME_P450"/>
    <property type="match status" value="1"/>
</dbReference>
<keyword evidence="10" id="KW-1133">Transmembrane helix</keyword>
<dbReference type="GO" id="GO:0020037">
    <property type="term" value="F:heme binding"/>
    <property type="evidence" value="ECO:0007669"/>
    <property type="project" value="InterPro"/>
</dbReference>
<dbReference type="PRINTS" id="PR00465">
    <property type="entry name" value="EP450IV"/>
</dbReference>
<dbReference type="GO" id="GO:0004497">
    <property type="term" value="F:monooxygenase activity"/>
    <property type="evidence" value="ECO:0007669"/>
    <property type="project" value="UniProtKB-KW"/>
</dbReference>
<dbReference type="CDD" id="cd11041">
    <property type="entry name" value="CYP503A1-like"/>
    <property type="match status" value="1"/>
</dbReference>
<dbReference type="InterPro" id="IPR002403">
    <property type="entry name" value="Cyt_P450_E_grp-IV"/>
</dbReference>
<keyword evidence="10" id="KW-0472">Membrane</keyword>
<keyword evidence="5 9" id="KW-0560">Oxidoreductase</keyword>
<dbReference type="PANTHER" id="PTHR46206:SF2">
    <property type="entry name" value="CYTOCHROME P450 MONOOXYGENASE AUSG-RELATED"/>
    <property type="match status" value="1"/>
</dbReference>
<dbReference type="GO" id="GO:0016705">
    <property type="term" value="F:oxidoreductase activity, acting on paired donors, with incorporation or reduction of molecular oxygen"/>
    <property type="evidence" value="ECO:0007669"/>
    <property type="project" value="InterPro"/>
</dbReference>
<dbReference type="Proteomes" id="UP001175001">
    <property type="component" value="Unassembled WGS sequence"/>
</dbReference>
<keyword evidence="10" id="KW-0812">Transmembrane</keyword>
<feature type="binding site" description="axial binding residue" evidence="8">
    <location>
        <position position="464"/>
    </location>
    <ligand>
        <name>heme</name>
        <dbReference type="ChEBI" id="CHEBI:30413"/>
    </ligand>
    <ligandPart>
        <name>Fe</name>
        <dbReference type="ChEBI" id="CHEBI:18248"/>
    </ligandPart>
</feature>
<dbReference type="Gene3D" id="1.10.630.10">
    <property type="entry name" value="Cytochrome P450"/>
    <property type="match status" value="1"/>
</dbReference>
<proteinExistence type="inferred from homology"/>
<dbReference type="Pfam" id="PF00067">
    <property type="entry name" value="p450"/>
    <property type="match status" value="1"/>
</dbReference>
<evidence type="ECO:0000256" key="3">
    <source>
        <dbReference type="ARBA" id="ARBA00022617"/>
    </source>
</evidence>
<keyword evidence="3 8" id="KW-0349">Heme</keyword>
<dbReference type="InterPro" id="IPR036396">
    <property type="entry name" value="Cyt_P450_sf"/>
</dbReference>
<evidence type="ECO:0000313" key="12">
    <source>
        <dbReference type="Proteomes" id="UP001175001"/>
    </source>
</evidence>
<gene>
    <name evidence="11" type="primary">pyr3_10</name>
    <name evidence="11" type="ORF">DIS24_g10562</name>
</gene>
<keyword evidence="7 9" id="KW-0503">Monooxygenase</keyword>
<comment type="cofactor">
    <cofactor evidence="1 8">
        <name>heme</name>
        <dbReference type="ChEBI" id="CHEBI:30413"/>
    </cofactor>
</comment>
<dbReference type="PANTHER" id="PTHR46206">
    <property type="entry name" value="CYTOCHROME P450"/>
    <property type="match status" value="1"/>
</dbReference>
<name>A0AA39XPG7_9PEZI</name>
<evidence type="ECO:0000256" key="10">
    <source>
        <dbReference type="SAM" id="Phobius"/>
    </source>
</evidence>
<evidence type="ECO:0000256" key="8">
    <source>
        <dbReference type="PIRSR" id="PIRSR602403-1"/>
    </source>
</evidence>
<evidence type="ECO:0000256" key="5">
    <source>
        <dbReference type="ARBA" id="ARBA00023002"/>
    </source>
</evidence>
<dbReference type="InterPro" id="IPR017972">
    <property type="entry name" value="Cyt_P450_CS"/>
</dbReference>
<dbReference type="SUPFAM" id="SSF48264">
    <property type="entry name" value="Cytochrome P450"/>
    <property type="match status" value="1"/>
</dbReference>
<keyword evidence="4 8" id="KW-0479">Metal-binding</keyword>
<protein>
    <submittedName>
        <fullName evidence="11">Cytochrome P450 monooxygenase pyr3</fullName>
    </submittedName>
</protein>
<feature type="transmembrane region" description="Helical" evidence="10">
    <location>
        <begin position="12"/>
        <end position="33"/>
    </location>
</feature>
<evidence type="ECO:0000256" key="6">
    <source>
        <dbReference type="ARBA" id="ARBA00023004"/>
    </source>
</evidence>
<keyword evidence="6 8" id="KW-0408">Iron</keyword>
<evidence type="ECO:0000256" key="9">
    <source>
        <dbReference type="RuleBase" id="RU000461"/>
    </source>
</evidence>
<accession>A0AA39XPG7</accession>
<reference evidence="11" key="1">
    <citation type="submission" date="2023-06" db="EMBL/GenBank/DDBJ databases">
        <title>Multi-omics analyses reveal the molecular pathogenesis toolkit of Lasiodiplodia hormozganensis, a cross-kingdom pathogen.</title>
        <authorList>
            <person name="Felix C."/>
            <person name="Meneses R."/>
            <person name="Goncalves M.F.M."/>
            <person name="Tilleman L."/>
            <person name="Duarte A.S."/>
            <person name="Jorrin-Novo J.V."/>
            <person name="Van De Peer Y."/>
            <person name="Deforce D."/>
            <person name="Van Nieuwerburgh F."/>
            <person name="Esteves A.C."/>
            <person name="Alves A."/>
        </authorList>
    </citation>
    <scope>NUCLEOTIDE SEQUENCE</scope>
    <source>
        <strain evidence="11">CBS 339.90</strain>
    </source>
</reference>
<organism evidence="11 12">
    <name type="scientific">Lasiodiplodia hormozganensis</name>
    <dbReference type="NCBI Taxonomy" id="869390"/>
    <lineage>
        <taxon>Eukaryota</taxon>
        <taxon>Fungi</taxon>
        <taxon>Dikarya</taxon>
        <taxon>Ascomycota</taxon>
        <taxon>Pezizomycotina</taxon>
        <taxon>Dothideomycetes</taxon>
        <taxon>Dothideomycetes incertae sedis</taxon>
        <taxon>Botryosphaeriales</taxon>
        <taxon>Botryosphaeriaceae</taxon>
        <taxon>Lasiodiplodia</taxon>
    </lineage>
</organism>
<dbReference type="InterPro" id="IPR001128">
    <property type="entry name" value="Cyt_P450"/>
</dbReference>
<dbReference type="PRINTS" id="PR00385">
    <property type="entry name" value="P450"/>
</dbReference>
<keyword evidence="12" id="KW-1185">Reference proteome</keyword>
<dbReference type="AlphaFoldDB" id="A0AA39XPG7"/>